<evidence type="ECO:0000313" key="2">
    <source>
        <dbReference type="Proteomes" id="UP001153269"/>
    </source>
</evidence>
<organism evidence="1 2">
    <name type="scientific">Pleuronectes platessa</name>
    <name type="common">European plaice</name>
    <dbReference type="NCBI Taxonomy" id="8262"/>
    <lineage>
        <taxon>Eukaryota</taxon>
        <taxon>Metazoa</taxon>
        <taxon>Chordata</taxon>
        <taxon>Craniata</taxon>
        <taxon>Vertebrata</taxon>
        <taxon>Euteleostomi</taxon>
        <taxon>Actinopterygii</taxon>
        <taxon>Neopterygii</taxon>
        <taxon>Teleostei</taxon>
        <taxon>Neoteleostei</taxon>
        <taxon>Acanthomorphata</taxon>
        <taxon>Carangaria</taxon>
        <taxon>Pleuronectiformes</taxon>
        <taxon>Pleuronectoidei</taxon>
        <taxon>Pleuronectidae</taxon>
        <taxon>Pleuronectes</taxon>
    </lineage>
</organism>
<dbReference type="AlphaFoldDB" id="A0A9N7Z370"/>
<proteinExistence type="predicted"/>
<dbReference type="EMBL" id="CADEAL010003967">
    <property type="protein sequence ID" value="CAB1448169.1"/>
    <property type="molecule type" value="Genomic_DNA"/>
</dbReference>
<accession>A0A9N7Z370</accession>
<protein>
    <submittedName>
        <fullName evidence="1">Uncharacterized protein</fullName>
    </submittedName>
</protein>
<comment type="caution">
    <text evidence="1">The sequence shown here is derived from an EMBL/GenBank/DDBJ whole genome shotgun (WGS) entry which is preliminary data.</text>
</comment>
<keyword evidence="2" id="KW-1185">Reference proteome</keyword>
<evidence type="ECO:0000313" key="1">
    <source>
        <dbReference type="EMBL" id="CAB1448169.1"/>
    </source>
</evidence>
<reference evidence="1" key="1">
    <citation type="submission" date="2020-03" db="EMBL/GenBank/DDBJ databases">
        <authorList>
            <person name="Weist P."/>
        </authorList>
    </citation>
    <scope>NUCLEOTIDE SEQUENCE</scope>
</reference>
<name>A0A9N7Z370_PLEPL</name>
<gene>
    <name evidence="1" type="ORF">PLEPLA_LOCUS35832</name>
</gene>
<dbReference type="Proteomes" id="UP001153269">
    <property type="component" value="Unassembled WGS sequence"/>
</dbReference>
<sequence length="129" mass="14030">MYSSPLLSFLTRVSHRANIAHRSPGSAPLPAHSLRDTRSELVHVYRLLLKSGNSENTEFLWSQLLRDQRSNFLIRAEAAGLYATAPTAFVKGIVNVSLAFTLTASSLAGYTGRVRRSEGAGARSSVKQA</sequence>